<dbReference type="EMBL" id="JRKL02000105">
    <property type="protein sequence ID" value="KAF3975116.1"/>
    <property type="molecule type" value="Genomic_DNA"/>
</dbReference>
<evidence type="ECO:0000256" key="1">
    <source>
        <dbReference type="SAM" id="Phobius"/>
    </source>
</evidence>
<feature type="transmembrane region" description="Helical" evidence="1">
    <location>
        <begin position="7"/>
        <end position="27"/>
    </location>
</feature>
<comment type="caution">
    <text evidence="2">The sequence shown here is derived from an EMBL/GenBank/DDBJ whole genome shotgun (WGS) entry which is preliminary data.</text>
</comment>
<reference evidence="2" key="1">
    <citation type="submission" date="2020-03" db="EMBL/GenBank/DDBJ databases">
        <title>Castanea mollissima Vanexum genome sequencing.</title>
        <authorList>
            <person name="Staton M."/>
        </authorList>
    </citation>
    <scope>NUCLEOTIDE SEQUENCE</scope>
    <source>
        <tissue evidence="2">Leaf</tissue>
    </source>
</reference>
<evidence type="ECO:0008006" key="4">
    <source>
        <dbReference type="Google" id="ProtNLM"/>
    </source>
</evidence>
<keyword evidence="1" id="KW-0812">Transmembrane</keyword>
<organism evidence="2 3">
    <name type="scientific">Castanea mollissima</name>
    <name type="common">Chinese chestnut</name>
    <dbReference type="NCBI Taxonomy" id="60419"/>
    <lineage>
        <taxon>Eukaryota</taxon>
        <taxon>Viridiplantae</taxon>
        <taxon>Streptophyta</taxon>
        <taxon>Embryophyta</taxon>
        <taxon>Tracheophyta</taxon>
        <taxon>Spermatophyta</taxon>
        <taxon>Magnoliopsida</taxon>
        <taxon>eudicotyledons</taxon>
        <taxon>Gunneridae</taxon>
        <taxon>Pentapetalae</taxon>
        <taxon>rosids</taxon>
        <taxon>fabids</taxon>
        <taxon>Fagales</taxon>
        <taxon>Fagaceae</taxon>
        <taxon>Castanea</taxon>
    </lineage>
</organism>
<evidence type="ECO:0000313" key="2">
    <source>
        <dbReference type="EMBL" id="KAF3975116.1"/>
    </source>
</evidence>
<keyword evidence="1" id="KW-1133">Transmembrane helix</keyword>
<accession>A0A8J4W6B7</accession>
<keyword evidence="1" id="KW-0472">Membrane</keyword>
<evidence type="ECO:0000313" key="3">
    <source>
        <dbReference type="Proteomes" id="UP000737018"/>
    </source>
</evidence>
<gene>
    <name evidence="2" type="ORF">CMV_001610</name>
</gene>
<dbReference type="Proteomes" id="UP000737018">
    <property type="component" value="Unassembled WGS sequence"/>
</dbReference>
<protein>
    <recommendedName>
        <fullName evidence="4">Transmembrane protein</fullName>
    </recommendedName>
</protein>
<keyword evidence="3" id="KW-1185">Reference proteome</keyword>
<feature type="transmembrane region" description="Helical" evidence="1">
    <location>
        <begin position="33"/>
        <end position="57"/>
    </location>
</feature>
<dbReference type="AlphaFoldDB" id="A0A8J4W6B7"/>
<name>A0A8J4W6B7_9ROSI</name>
<proteinExistence type="predicted"/>
<sequence>MDVGSCGVVGLVCVVGWCWCWWVVVAIGECGVLLWVVVAVVGCRGGGGWVAMIQLCLKIENFLVSISFDRGQL</sequence>